<dbReference type="Proteomes" id="UP000676386">
    <property type="component" value="Unassembled WGS sequence"/>
</dbReference>
<dbReference type="InterPro" id="IPR035386">
    <property type="entry name" value="Arm-DNA-bind_5"/>
</dbReference>
<protein>
    <recommendedName>
        <fullName evidence="1">Arm DNA-binding domain-containing protein</fullName>
    </recommendedName>
</protein>
<dbReference type="Pfam" id="PF17293">
    <property type="entry name" value="Arm-DNA-bind_5"/>
    <property type="match status" value="1"/>
</dbReference>
<evidence type="ECO:0000313" key="2">
    <source>
        <dbReference type="EMBL" id="MBS0031734.1"/>
    </source>
</evidence>
<keyword evidence="3" id="KW-1185">Reference proteome</keyword>
<name>A0ABS5J945_9BACT</name>
<sequence length="74" mass="8326">MTSFSVLFWLNKSRTKNNKPAIYLRVSVGGKRAELSTYQYVTPALWNAASQPVKGNSEEVKAINRQLIILKADL</sequence>
<evidence type="ECO:0000259" key="1">
    <source>
        <dbReference type="Pfam" id="PF17293"/>
    </source>
</evidence>
<proteinExistence type="predicted"/>
<dbReference type="EMBL" id="JAGTXB010000025">
    <property type="protein sequence ID" value="MBS0031734.1"/>
    <property type="molecule type" value="Genomic_DNA"/>
</dbReference>
<evidence type="ECO:0000313" key="3">
    <source>
        <dbReference type="Proteomes" id="UP000676386"/>
    </source>
</evidence>
<organism evidence="2 3">
    <name type="scientific">Chitinophaga hostae</name>
    <dbReference type="NCBI Taxonomy" id="2831022"/>
    <lineage>
        <taxon>Bacteria</taxon>
        <taxon>Pseudomonadati</taxon>
        <taxon>Bacteroidota</taxon>
        <taxon>Chitinophagia</taxon>
        <taxon>Chitinophagales</taxon>
        <taxon>Chitinophagaceae</taxon>
        <taxon>Chitinophaga</taxon>
    </lineage>
</organism>
<comment type="caution">
    <text evidence="2">The sequence shown here is derived from an EMBL/GenBank/DDBJ whole genome shotgun (WGS) entry which is preliminary data.</text>
</comment>
<gene>
    <name evidence="2" type="ORF">KE626_30665</name>
</gene>
<dbReference type="RefSeq" id="WP_211976897.1">
    <property type="nucleotide sequence ID" value="NZ_CBFHAM010000012.1"/>
</dbReference>
<feature type="domain" description="Arm DNA-binding" evidence="1">
    <location>
        <begin position="8"/>
        <end position="71"/>
    </location>
</feature>
<accession>A0ABS5J945</accession>
<reference evidence="2 3" key="1">
    <citation type="submission" date="2021-04" db="EMBL/GenBank/DDBJ databases">
        <title>Chitinophaga sp. nov., isolated from the rhizosphere soil.</title>
        <authorList>
            <person name="He S."/>
        </authorList>
    </citation>
    <scope>NUCLEOTIDE SEQUENCE [LARGE SCALE GENOMIC DNA]</scope>
    <source>
        <strain evidence="2 3">2R12</strain>
    </source>
</reference>